<dbReference type="InterPro" id="IPR043136">
    <property type="entry name" value="B30.2/SPRY_sf"/>
</dbReference>
<dbReference type="Gene3D" id="2.60.120.920">
    <property type="match status" value="1"/>
</dbReference>
<dbReference type="Proteomes" id="UP000261360">
    <property type="component" value="Unplaced"/>
</dbReference>
<reference evidence="5" key="1">
    <citation type="submission" date="2025-08" db="UniProtKB">
        <authorList>
            <consortium name="Ensembl"/>
        </authorList>
    </citation>
    <scope>IDENTIFICATION</scope>
</reference>
<proteinExistence type="predicted"/>
<organism evidence="5 6">
    <name type="scientific">Seriola lalandi dorsalis</name>
    <dbReference type="NCBI Taxonomy" id="1841481"/>
    <lineage>
        <taxon>Eukaryota</taxon>
        <taxon>Metazoa</taxon>
        <taxon>Chordata</taxon>
        <taxon>Craniata</taxon>
        <taxon>Vertebrata</taxon>
        <taxon>Euteleostomi</taxon>
        <taxon>Actinopterygii</taxon>
        <taxon>Neopterygii</taxon>
        <taxon>Teleostei</taxon>
        <taxon>Neoteleostei</taxon>
        <taxon>Acanthomorphata</taxon>
        <taxon>Carangaria</taxon>
        <taxon>Carangiformes</taxon>
        <taxon>Carangidae</taxon>
        <taxon>Seriola</taxon>
    </lineage>
</organism>
<evidence type="ECO:0000313" key="6">
    <source>
        <dbReference type="Proteomes" id="UP000261360"/>
    </source>
</evidence>
<reference evidence="5" key="2">
    <citation type="submission" date="2025-09" db="UniProtKB">
        <authorList>
            <consortium name="Ensembl"/>
        </authorList>
    </citation>
    <scope>IDENTIFICATION</scope>
</reference>
<name>A0A3B4X554_SERLL</name>
<accession>A0A3B4X554</accession>
<feature type="domain" description="B30.2/SPRY" evidence="4">
    <location>
        <begin position="1"/>
        <end position="91"/>
    </location>
</feature>
<keyword evidence="1" id="KW-0479">Metal-binding</keyword>
<dbReference type="GeneTree" id="ENSGT00940000166102"/>
<dbReference type="Pfam" id="PF00622">
    <property type="entry name" value="SPRY"/>
    <property type="match status" value="1"/>
</dbReference>
<evidence type="ECO:0000259" key="4">
    <source>
        <dbReference type="PROSITE" id="PS50188"/>
    </source>
</evidence>
<dbReference type="InterPro" id="IPR003877">
    <property type="entry name" value="SPRY_dom"/>
</dbReference>
<dbReference type="Ensembl" id="ENSSLDT00000013226.1">
    <property type="protein sequence ID" value="ENSSLDP00000012759.1"/>
    <property type="gene ID" value="ENSSLDG00000010153.1"/>
</dbReference>
<dbReference type="GO" id="GO:0008270">
    <property type="term" value="F:zinc ion binding"/>
    <property type="evidence" value="ECO:0007669"/>
    <property type="project" value="UniProtKB-KW"/>
</dbReference>
<evidence type="ECO:0000256" key="3">
    <source>
        <dbReference type="ARBA" id="ARBA00022833"/>
    </source>
</evidence>
<dbReference type="AlphaFoldDB" id="A0A3B4X554"/>
<sequence>ISRAGEESLFGYNDKSWVLYCDQNSFSFMFNNIKSPVSGPRPSRVGVYLDHTAGVLSFYSVSETMTLLHRIQTTFTQPLYAGLRSELKCVF</sequence>
<dbReference type="InterPro" id="IPR051051">
    <property type="entry name" value="E3_ubiq-ligase_TRIM/RNF"/>
</dbReference>
<keyword evidence="6" id="KW-1185">Reference proteome</keyword>
<dbReference type="PANTHER" id="PTHR25465:SF5">
    <property type="entry name" value="E3 UBIQUITIN_ISG15 LIGASE TRIM25-RELATED"/>
    <property type="match status" value="1"/>
</dbReference>
<evidence type="ECO:0000313" key="5">
    <source>
        <dbReference type="Ensembl" id="ENSSLDP00000012759.1"/>
    </source>
</evidence>
<keyword evidence="3" id="KW-0862">Zinc</keyword>
<evidence type="ECO:0000256" key="2">
    <source>
        <dbReference type="ARBA" id="ARBA00022771"/>
    </source>
</evidence>
<evidence type="ECO:0000256" key="1">
    <source>
        <dbReference type="ARBA" id="ARBA00022723"/>
    </source>
</evidence>
<dbReference type="PANTHER" id="PTHR25465">
    <property type="entry name" value="B-BOX DOMAIN CONTAINING"/>
    <property type="match status" value="1"/>
</dbReference>
<dbReference type="InterPro" id="IPR013320">
    <property type="entry name" value="ConA-like_dom_sf"/>
</dbReference>
<keyword evidence="2" id="KW-0863">Zinc-finger</keyword>
<dbReference type="PROSITE" id="PS50188">
    <property type="entry name" value="B302_SPRY"/>
    <property type="match status" value="1"/>
</dbReference>
<dbReference type="InterPro" id="IPR001870">
    <property type="entry name" value="B30.2/SPRY"/>
</dbReference>
<dbReference type="SUPFAM" id="SSF49899">
    <property type="entry name" value="Concanavalin A-like lectins/glucanases"/>
    <property type="match status" value="1"/>
</dbReference>
<protein>
    <recommendedName>
        <fullName evidence="4">B30.2/SPRY domain-containing protein</fullName>
    </recommendedName>
</protein>